<dbReference type="GO" id="GO:0008168">
    <property type="term" value="F:methyltransferase activity"/>
    <property type="evidence" value="ECO:0007669"/>
    <property type="project" value="UniProtKB-KW"/>
</dbReference>
<dbReference type="InterPro" id="IPR013780">
    <property type="entry name" value="Glyco_hydro_b"/>
</dbReference>
<name>A0A931MXB1_9HYPH</name>
<evidence type="ECO:0000259" key="5">
    <source>
        <dbReference type="Pfam" id="PF10672"/>
    </source>
</evidence>
<feature type="compositionally biased region" description="Basic and acidic residues" evidence="4">
    <location>
        <begin position="49"/>
        <end position="64"/>
    </location>
</feature>
<dbReference type="SUPFAM" id="SSF53335">
    <property type="entry name" value="S-adenosyl-L-methionine-dependent methyltransferases"/>
    <property type="match status" value="1"/>
</dbReference>
<dbReference type="AlphaFoldDB" id="A0A931MXB1"/>
<sequence>MSRRPPSRPPSNGRPKTAGPTGAKPRGAKADERRSDARSPKPAAASARAEPRQKAPDHGARRPAEPAAAPRPVEAAGRPRGAAKPAAAAPPKRPPPRPRGPRTASETIGTLLETTGWDDYALLDMGEGEKLERYGGLTIVRPEPQAMGARRLSPETWAAAGAAFTGDVDEEGPGRWRQAPGTGETWTMRYGPAEFVCRLTAFRHVGVFPEQQVHWDWAAARIRDAGRPLKLLNLFGYTGLASLTAAAAGAEVTHVDASKKAIGWARENQATSGLDALPIRWICDDAVKFCEREVRRGAGYDAIVLDPPKFGRGPDGEVWNLFDDLPHMLDLCRKILSPRPAFVILTAYSIRASFLASHELMGDVFGDLGGRLESGELVLRESGAGAGLGTGKGRALSTSMFSRWSAT</sequence>
<feature type="region of interest" description="Disordered" evidence="4">
    <location>
        <begin position="1"/>
        <end position="104"/>
    </location>
</feature>
<keyword evidence="1 6" id="KW-0489">Methyltransferase</keyword>
<dbReference type="PANTHER" id="PTHR43042:SF2">
    <property type="entry name" value="SAM-DEPENDENT METHYLTRANSFERASE"/>
    <property type="match status" value="1"/>
</dbReference>
<feature type="domain" description="S-adenosylmethionine-dependent methyltransferase" evidence="5">
    <location>
        <begin position="184"/>
        <end position="313"/>
    </location>
</feature>
<feature type="compositionally biased region" description="Basic and acidic residues" evidence="4">
    <location>
        <begin position="28"/>
        <end position="39"/>
    </location>
</feature>
<dbReference type="Proteomes" id="UP000631694">
    <property type="component" value="Unassembled WGS sequence"/>
</dbReference>
<dbReference type="Pfam" id="PF10672">
    <property type="entry name" value="Methyltrans_SAM"/>
    <property type="match status" value="1"/>
</dbReference>
<evidence type="ECO:0000256" key="2">
    <source>
        <dbReference type="ARBA" id="ARBA00022679"/>
    </source>
</evidence>
<reference evidence="6" key="1">
    <citation type="submission" date="2020-12" db="EMBL/GenBank/DDBJ databases">
        <title>Methylobrevis albus sp. nov., isolated from fresh water lack sediment.</title>
        <authorList>
            <person name="Zou Q."/>
        </authorList>
    </citation>
    <scope>NUCLEOTIDE SEQUENCE</scope>
    <source>
        <strain evidence="6">L22</strain>
    </source>
</reference>
<feature type="compositionally biased region" description="Low complexity" evidence="4">
    <location>
        <begin position="65"/>
        <end position="90"/>
    </location>
</feature>
<evidence type="ECO:0000256" key="4">
    <source>
        <dbReference type="SAM" id="MobiDB-lite"/>
    </source>
</evidence>
<evidence type="ECO:0000256" key="1">
    <source>
        <dbReference type="ARBA" id="ARBA00022603"/>
    </source>
</evidence>
<keyword evidence="2" id="KW-0808">Transferase</keyword>
<dbReference type="InterPro" id="IPR029063">
    <property type="entry name" value="SAM-dependent_MTases_sf"/>
</dbReference>
<dbReference type="EMBL" id="JADZLT010000051">
    <property type="protein sequence ID" value="MBH0238748.1"/>
    <property type="molecule type" value="Genomic_DNA"/>
</dbReference>
<keyword evidence="7" id="KW-1185">Reference proteome</keyword>
<dbReference type="RefSeq" id="WP_197311834.1">
    <property type="nucleotide sequence ID" value="NZ_JADZLT010000051.1"/>
</dbReference>
<organism evidence="6 7">
    <name type="scientific">Methylobrevis albus</name>
    <dbReference type="NCBI Taxonomy" id="2793297"/>
    <lineage>
        <taxon>Bacteria</taxon>
        <taxon>Pseudomonadati</taxon>
        <taxon>Pseudomonadota</taxon>
        <taxon>Alphaproteobacteria</taxon>
        <taxon>Hyphomicrobiales</taxon>
        <taxon>Pleomorphomonadaceae</taxon>
        <taxon>Methylobrevis</taxon>
    </lineage>
</organism>
<dbReference type="InterPro" id="IPR019614">
    <property type="entry name" value="SAM-dep_methyl-trfase"/>
</dbReference>
<proteinExistence type="predicted"/>
<keyword evidence="3" id="KW-0949">S-adenosyl-L-methionine</keyword>
<dbReference type="Gene3D" id="2.60.40.1180">
    <property type="entry name" value="Golgi alpha-mannosidase II"/>
    <property type="match status" value="1"/>
</dbReference>
<dbReference type="CDD" id="cd02440">
    <property type="entry name" value="AdoMet_MTases"/>
    <property type="match status" value="1"/>
</dbReference>
<dbReference type="GO" id="GO:0032259">
    <property type="term" value="P:methylation"/>
    <property type="evidence" value="ECO:0007669"/>
    <property type="project" value="UniProtKB-KW"/>
</dbReference>
<comment type="caution">
    <text evidence="6">The sequence shown here is derived from an EMBL/GenBank/DDBJ whole genome shotgun (WGS) entry which is preliminary data.</text>
</comment>
<dbReference type="Gene3D" id="3.40.50.150">
    <property type="entry name" value="Vaccinia Virus protein VP39"/>
    <property type="match status" value="1"/>
</dbReference>
<evidence type="ECO:0000256" key="3">
    <source>
        <dbReference type="ARBA" id="ARBA00022691"/>
    </source>
</evidence>
<protein>
    <submittedName>
        <fullName evidence="6">Class I SAM-dependent methyltransferase</fullName>
    </submittedName>
</protein>
<dbReference type="PANTHER" id="PTHR43042">
    <property type="entry name" value="SAM-DEPENDENT METHYLTRANSFERASE"/>
    <property type="match status" value="1"/>
</dbReference>
<gene>
    <name evidence="6" type="ORF">I5731_13005</name>
</gene>
<evidence type="ECO:0000313" key="7">
    <source>
        <dbReference type="Proteomes" id="UP000631694"/>
    </source>
</evidence>
<evidence type="ECO:0000313" key="6">
    <source>
        <dbReference type="EMBL" id="MBH0238748.1"/>
    </source>
</evidence>
<accession>A0A931MXB1</accession>